<gene>
    <name evidence="1" type="ORF">A3C28_05825</name>
</gene>
<evidence type="ECO:0008006" key="3">
    <source>
        <dbReference type="Google" id="ProtNLM"/>
    </source>
</evidence>
<name>A0A1F7HBX6_9BACT</name>
<dbReference type="SUPFAM" id="SSF50447">
    <property type="entry name" value="Translation proteins"/>
    <property type="match status" value="1"/>
</dbReference>
<dbReference type="STRING" id="1802040.A3C28_05825"/>
<dbReference type="InterPro" id="IPR009000">
    <property type="entry name" value="Transl_B-barrel_sf"/>
</dbReference>
<accession>A0A1F7HBX6</accession>
<dbReference type="AlphaFoldDB" id="A0A1F7HBX6"/>
<protein>
    <recommendedName>
        <fullName evidence="3">Translation elongation factor EFTu-like domain-containing protein</fullName>
    </recommendedName>
</protein>
<evidence type="ECO:0000313" key="2">
    <source>
        <dbReference type="Proteomes" id="UP000178597"/>
    </source>
</evidence>
<comment type="caution">
    <text evidence="1">The sequence shown here is derived from an EMBL/GenBank/DDBJ whole genome shotgun (WGS) entry which is preliminary data.</text>
</comment>
<dbReference type="Proteomes" id="UP000178597">
    <property type="component" value="Unassembled WGS sequence"/>
</dbReference>
<evidence type="ECO:0000313" key="1">
    <source>
        <dbReference type="EMBL" id="OGK28555.1"/>
    </source>
</evidence>
<dbReference type="Gene3D" id="2.40.30.10">
    <property type="entry name" value="Translation factors"/>
    <property type="match status" value="1"/>
</dbReference>
<dbReference type="EMBL" id="MFZP01000002">
    <property type="protein sequence ID" value="OGK28555.1"/>
    <property type="molecule type" value="Genomic_DNA"/>
</dbReference>
<reference evidence="1 2" key="1">
    <citation type="journal article" date="2016" name="Nat. Commun.">
        <title>Thousands of microbial genomes shed light on interconnected biogeochemical processes in an aquifer system.</title>
        <authorList>
            <person name="Anantharaman K."/>
            <person name="Brown C.T."/>
            <person name="Hug L.A."/>
            <person name="Sharon I."/>
            <person name="Castelle C.J."/>
            <person name="Probst A.J."/>
            <person name="Thomas B.C."/>
            <person name="Singh A."/>
            <person name="Wilkins M.J."/>
            <person name="Karaoz U."/>
            <person name="Brodie E.L."/>
            <person name="Williams K.H."/>
            <person name="Hubbard S.S."/>
            <person name="Banfield J.F."/>
        </authorList>
    </citation>
    <scope>NUCLEOTIDE SEQUENCE [LARGE SCALE GENOMIC DNA]</scope>
</reference>
<proteinExistence type="predicted"/>
<organism evidence="1 2">
    <name type="scientific">Candidatus Roizmanbacteria bacterium RIFCSPHIGHO2_02_FULL_39_9</name>
    <dbReference type="NCBI Taxonomy" id="1802040"/>
    <lineage>
        <taxon>Bacteria</taxon>
        <taxon>Candidatus Roizmaniibacteriota</taxon>
    </lineage>
</organism>
<sequence>MAALLLEKKQQEKSIKGTAKILATFTIEGEKIFGAKITKGKFNLADNVEIYRNENPIGKTKLVSLKIRAKTVSEVKKDLESGMIFSPLLDIRVGDVIKSVL</sequence>